<organism evidence="5 6">
    <name type="scientific">Cardiocondyla obscurior</name>
    <dbReference type="NCBI Taxonomy" id="286306"/>
    <lineage>
        <taxon>Eukaryota</taxon>
        <taxon>Metazoa</taxon>
        <taxon>Ecdysozoa</taxon>
        <taxon>Arthropoda</taxon>
        <taxon>Hexapoda</taxon>
        <taxon>Insecta</taxon>
        <taxon>Pterygota</taxon>
        <taxon>Neoptera</taxon>
        <taxon>Endopterygota</taxon>
        <taxon>Hymenoptera</taxon>
        <taxon>Apocrita</taxon>
        <taxon>Aculeata</taxon>
        <taxon>Formicoidea</taxon>
        <taxon>Formicidae</taxon>
        <taxon>Myrmicinae</taxon>
        <taxon>Cardiocondyla</taxon>
    </lineage>
</organism>
<name>A0AAW2FVL4_9HYME</name>
<dbReference type="InterPro" id="IPR025066">
    <property type="entry name" value="CCDC174-like"/>
</dbReference>
<sequence>MNMTKKINVNFSSLVSLKAELLRKQAEANEARLKTEPVNAQPSSKKKSKKTVVDGDKKNAKRLIDSEEIIAHKKSKLMLEAKARLYERLKKSKNNNKKFLVDFENKLDETGEEFVGETIDKEYPIEPEENWVEYKDCFGRTRKCLREDLPHMQKKDELIKQEIMKKHDEIKKEEEEEGNKIQYPVQEKEPEIEIMRRKWEEQTQKLADKANIHYQDILFDEARAHGVGYYAFSQDEEERVKQQENLINLRKETEKKQKEMKEIKELKEKMEQNRLKAARIRQRIRAGLPAEPTEEELAREKLINSAKNINVEKDNEFVVKNKEKPNKEVDHIFTKINEFTQNKETNDEDEIKAFEELLDKKNHWHVMSQEEWIDKCRVQRINEFSPVYDNFISAGFYNRSRNIYQQLIYNKNEKSDNTGSCNSQKSVEETNSSFINNDETVFIAKDTDSNSPNRSNLSDYNTTNSNSGEWSENTVGPMYSAVITSPKKQVTNSYPLPHLSSNSQNVYSCSEIYTLQQQKQIDDINIPLPDKSNICFLTSSSSSHTEKQEPLPQNINEDNIMAGLKYLREKFEASYSKDK</sequence>
<evidence type="ECO:0000313" key="6">
    <source>
        <dbReference type="Proteomes" id="UP001430953"/>
    </source>
</evidence>
<gene>
    <name evidence="5" type="ORF">PUN28_009670</name>
</gene>
<feature type="compositionally biased region" description="Polar residues" evidence="3">
    <location>
        <begin position="449"/>
        <end position="471"/>
    </location>
</feature>
<dbReference type="Proteomes" id="UP001430953">
    <property type="component" value="Unassembled WGS sequence"/>
</dbReference>
<evidence type="ECO:0000256" key="2">
    <source>
        <dbReference type="SAM" id="Coils"/>
    </source>
</evidence>
<feature type="region of interest" description="Disordered" evidence="3">
    <location>
        <begin position="445"/>
        <end position="471"/>
    </location>
</feature>
<proteinExistence type="predicted"/>
<evidence type="ECO:0000256" key="1">
    <source>
        <dbReference type="ARBA" id="ARBA00023054"/>
    </source>
</evidence>
<dbReference type="PANTHER" id="PTHR15885">
    <property type="entry name" value="COILED-COIL DOMAIN-CONTAINING PROTEIN 174"/>
    <property type="match status" value="1"/>
</dbReference>
<keyword evidence="1 2" id="KW-0175">Coiled coil</keyword>
<dbReference type="EMBL" id="JADYXP020000008">
    <property type="protein sequence ID" value="KAL0119240.1"/>
    <property type="molecule type" value="Genomic_DNA"/>
</dbReference>
<dbReference type="Pfam" id="PF25449">
    <property type="entry name" value="CCDC174_GRSR"/>
    <property type="match status" value="1"/>
</dbReference>
<feature type="coiled-coil region" evidence="2">
    <location>
        <begin position="232"/>
        <end position="283"/>
    </location>
</feature>
<feature type="domain" description="CCDC174 alpha/beta GRSR" evidence="4">
    <location>
        <begin position="131"/>
        <end position="157"/>
    </location>
</feature>
<comment type="caution">
    <text evidence="5">The sequence shown here is derived from an EMBL/GenBank/DDBJ whole genome shotgun (WGS) entry which is preliminary data.</text>
</comment>
<dbReference type="Pfam" id="PF13300">
    <property type="entry name" value="DUF4078"/>
    <property type="match status" value="1"/>
</dbReference>
<dbReference type="GO" id="GO:0005634">
    <property type="term" value="C:nucleus"/>
    <property type="evidence" value="ECO:0007669"/>
    <property type="project" value="TreeGrafter"/>
</dbReference>
<keyword evidence="6" id="KW-1185">Reference proteome</keyword>
<feature type="region of interest" description="Disordered" evidence="3">
    <location>
        <begin position="28"/>
        <end position="57"/>
    </location>
</feature>
<reference evidence="5 6" key="1">
    <citation type="submission" date="2023-03" db="EMBL/GenBank/DDBJ databases">
        <title>High recombination rates correlate with genetic variation in Cardiocondyla obscurior ants.</title>
        <authorList>
            <person name="Errbii M."/>
        </authorList>
    </citation>
    <scope>NUCLEOTIDE SEQUENCE [LARGE SCALE GENOMIC DNA]</scope>
    <source>
        <strain evidence="5">Alpha-2009</strain>
        <tissue evidence="5">Whole body</tissue>
    </source>
</reference>
<evidence type="ECO:0000256" key="3">
    <source>
        <dbReference type="SAM" id="MobiDB-lite"/>
    </source>
</evidence>
<dbReference type="PANTHER" id="PTHR15885:SF1">
    <property type="entry name" value="COILED-COIL DOMAIN-CONTAINING PROTEIN 174"/>
    <property type="match status" value="1"/>
</dbReference>
<dbReference type="InterPro" id="IPR057464">
    <property type="entry name" value="CCDC174_GRSR"/>
</dbReference>
<evidence type="ECO:0000259" key="4">
    <source>
        <dbReference type="Pfam" id="PF25449"/>
    </source>
</evidence>
<dbReference type="AlphaFoldDB" id="A0AAW2FVL4"/>
<evidence type="ECO:0000313" key="5">
    <source>
        <dbReference type="EMBL" id="KAL0119240.1"/>
    </source>
</evidence>
<accession>A0AAW2FVL4</accession>
<protein>
    <recommendedName>
        <fullName evidence="4">CCDC174 alpha/beta GRSR domain-containing protein</fullName>
    </recommendedName>
</protein>